<protein>
    <submittedName>
        <fullName evidence="1">Uncharacterized protein</fullName>
    </submittedName>
</protein>
<proteinExistence type="predicted"/>
<name>A0AAW1S216_9CHLO</name>
<dbReference type="PANTHER" id="PTHR34044:SF1">
    <property type="entry name" value="NUCLEAR PROTEIN"/>
    <property type="match status" value="1"/>
</dbReference>
<sequence length="238" mass="25904">MGENDVVVRRGEAISSGSGPIIVATRNDDLDSVIEATPRKRRPDLVFIQNGMLQPFLDERGLSDNTQVLVYFAVAKRGDAPQDGGLTQAHGPHAAAFAERMTSHGISCSLPDRPQFRQSMLEKLVWICAYMLVGARHKTNVGGVERQHRAEVDALVTELAGAGAAELGIEPAAGGAPLPERLAEYSRSVSVFPTAVKEFVWRNGWFWSLSSRRLAEGRPDPCPRHTALLKEVAPELVT</sequence>
<dbReference type="PANTHER" id="PTHR34044">
    <property type="entry name" value="NUCLEAR PROTEIN"/>
    <property type="match status" value="1"/>
</dbReference>
<evidence type="ECO:0000313" key="2">
    <source>
        <dbReference type="Proteomes" id="UP001445335"/>
    </source>
</evidence>
<dbReference type="EMBL" id="JALJOU010000015">
    <property type="protein sequence ID" value="KAK9839627.1"/>
    <property type="molecule type" value="Genomic_DNA"/>
</dbReference>
<gene>
    <name evidence="1" type="ORF">WJX81_001602</name>
</gene>
<evidence type="ECO:0000313" key="1">
    <source>
        <dbReference type="EMBL" id="KAK9839627.1"/>
    </source>
</evidence>
<reference evidence="1 2" key="1">
    <citation type="journal article" date="2024" name="Nat. Commun.">
        <title>Phylogenomics reveals the evolutionary origins of lichenization in chlorophyte algae.</title>
        <authorList>
            <person name="Puginier C."/>
            <person name="Libourel C."/>
            <person name="Otte J."/>
            <person name="Skaloud P."/>
            <person name="Haon M."/>
            <person name="Grisel S."/>
            <person name="Petersen M."/>
            <person name="Berrin J.G."/>
            <person name="Delaux P.M."/>
            <person name="Dal Grande F."/>
            <person name="Keller J."/>
        </authorList>
    </citation>
    <scope>NUCLEOTIDE SEQUENCE [LARGE SCALE GENOMIC DNA]</scope>
    <source>
        <strain evidence="1 2">SAG 245.80</strain>
    </source>
</reference>
<accession>A0AAW1S216</accession>
<organism evidence="1 2">
    <name type="scientific">Elliptochloris bilobata</name>
    <dbReference type="NCBI Taxonomy" id="381761"/>
    <lineage>
        <taxon>Eukaryota</taxon>
        <taxon>Viridiplantae</taxon>
        <taxon>Chlorophyta</taxon>
        <taxon>core chlorophytes</taxon>
        <taxon>Trebouxiophyceae</taxon>
        <taxon>Trebouxiophyceae incertae sedis</taxon>
        <taxon>Elliptochloris clade</taxon>
        <taxon>Elliptochloris</taxon>
    </lineage>
</organism>
<comment type="caution">
    <text evidence="1">The sequence shown here is derived from an EMBL/GenBank/DDBJ whole genome shotgun (WGS) entry which is preliminary data.</text>
</comment>
<dbReference type="AlphaFoldDB" id="A0AAW1S216"/>
<keyword evidence="2" id="KW-1185">Reference proteome</keyword>
<dbReference type="Proteomes" id="UP001445335">
    <property type="component" value="Unassembled WGS sequence"/>
</dbReference>